<geneLocation type="mitochondrion" evidence="1"/>
<dbReference type="GO" id="GO:0005739">
    <property type="term" value="C:mitochondrion"/>
    <property type="evidence" value="ECO:0000250"/>
    <property type="project" value="Gramene"/>
</dbReference>
<accession>Q35310</accession>
<reference evidence="1" key="1">
    <citation type="journal article" date="1985" name="Dokl. Akad. Nauk SSSR">
        <title>Structure of long and short copies of the mobile dispersed gene MDG3 of Drosophila melanogaster.</title>
        <authorList>
            <person name="Baev A.A."/>
            <person name="Dzhumagaliev E.B."/>
            <person name="Lyubomirskaya N.V."/>
            <person name="Mizrokhi L.Y."/>
            <person name="Il'in Y.V."/>
        </authorList>
    </citation>
    <scope>NUCLEOTIDE SEQUENCE</scope>
</reference>
<dbReference type="AlphaFoldDB" id="Q35310"/>
<evidence type="ECO:0000313" key="1">
    <source>
        <dbReference type="EMBL" id="BAA06819.1"/>
    </source>
</evidence>
<protein>
    <submittedName>
        <fullName evidence="1">ORF71</fullName>
    </submittedName>
</protein>
<keyword evidence="1" id="KW-0496">Mitochondrion</keyword>
<proteinExistence type="predicted"/>
<dbReference type="PIR" id="T03198">
    <property type="entry name" value="T03198"/>
</dbReference>
<reference evidence="1" key="2">
    <citation type="journal article" date="1994" name="Plant Cell Physiol.">
        <title>Nucleotide sequence of a 28-kbp portion of rice mitochondrial DNA: the existence of many sequences that correspond to parts of mitochondrial genes in intergenic regions.</title>
        <authorList>
            <person name="Itadani H."/>
            <person name="Wakasugi T."/>
            <person name="Sugita M."/>
            <person name="Sugiura M."/>
            <person name="Nakazono M."/>
            <person name="Hirai A."/>
        </authorList>
    </citation>
    <scope>NUCLEOTIDE SEQUENCE</scope>
</reference>
<dbReference type="EMBL" id="D32052">
    <property type="protein sequence ID" value="BAA06819.1"/>
    <property type="molecule type" value="Genomic_DNA"/>
</dbReference>
<reference evidence="1" key="3">
    <citation type="journal article" date="1995" name="Curr. Genet.">
        <title>The rps3-rpl16-nad3-rps12 gene cluster in rice mitochondrial DNA is transcribed from alternative promoters.</title>
        <authorList>
            <person name="Nakazono M."/>
            <person name="Itadani H."/>
            <person name="Wakasugi T."/>
            <person name="Tsutsumi N."/>
            <person name="Sugiura M."/>
            <person name="Hirai A."/>
        </authorList>
    </citation>
    <scope>NUCLEOTIDE SEQUENCE</scope>
</reference>
<organism evidence="1">
    <name type="scientific">Oryza sativa subsp. japonica</name>
    <name type="common">Rice</name>
    <dbReference type="NCBI Taxonomy" id="39947"/>
    <lineage>
        <taxon>Eukaryota</taxon>
        <taxon>Viridiplantae</taxon>
        <taxon>Streptophyta</taxon>
        <taxon>Embryophyta</taxon>
        <taxon>Tracheophyta</taxon>
        <taxon>Spermatophyta</taxon>
        <taxon>Magnoliopsida</taxon>
        <taxon>Liliopsida</taxon>
        <taxon>Poales</taxon>
        <taxon>Poaceae</taxon>
        <taxon>BOP clade</taxon>
        <taxon>Oryzoideae</taxon>
        <taxon>Oryzeae</taxon>
        <taxon>Oryzinae</taxon>
        <taxon>Oryza</taxon>
        <taxon>Oryza sativa</taxon>
    </lineage>
</organism>
<sequence>MKSIPTSTSAPNVYEWFLCSPREGGRTHIRYPKPGVKKLGMREAIGKRYANPLVKPFLQPLGMIPPFPLLC</sequence>
<name>Q35310_ORYSJ</name>